<dbReference type="Gene3D" id="3.40.50.720">
    <property type="entry name" value="NAD(P)-binding Rossmann-like Domain"/>
    <property type="match status" value="1"/>
</dbReference>
<comment type="caution">
    <text evidence="3">The sequence shown here is derived from an EMBL/GenBank/DDBJ whole genome shotgun (WGS) entry which is preliminary data.</text>
</comment>
<dbReference type="InterPro" id="IPR036291">
    <property type="entry name" value="NAD(P)-bd_dom_sf"/>
</dbReference>
<dbReference type="Gene3D" id="3.30.360.10">
    <property type="entry name" value="Dihydrodipicolinate Reductase, domain 2"/>
    <property type="match status" value="1"/>
</dbReference>
<dbReference type="InterPro" id="IPR000683">
    <property type="entry name" value="Gfo/Idh/MocA-like_OxRdtase_N"/>
</dbReference>
<dbReference type="Pfam" id="PF19051">
    <property type="entry name" value="GFO_IDH_MocA_C2"/>
    <property type="match status" value="1"/>
</dbReference>
<dbReference type="SUPFAM" id="SSF55347">
    <property type="entry name" value="Glyceraldehyde-3-phosphate dehydrogenase-like, C-terminal domain"/>
    <property type="match status" value="1"/>
</dbReference>
<dbReference type="InterPro" id="IPR043906">
    <property type="entry name" value="Gfo/Idh/MocA_OxRdtase_bact_C"/>
</dbReference>
<protein>
    <submittedName>
        <fullName evidence="3">Dehydrogenase</fullName>
    </submittedName>
</protein>
<reference evidence="3 4" key="1">
    <citation type="submission" date="2019-10" db="EMBL/GenBank/DDBJ databases">
        <title>Prolixibacter strains distinguished by the presence of nitrate reductase genes were adept at nitrate-dependent anaerobic corrosion of metallic iron and carbon steel.</title>
        <authorList>
            <person name="Iino T."/>
            <person name="Shono N."/>
            <person name="Ito K."/>
            <person name="Nakamura R."/>
            <person name="Sueoka K."/>
            <person name="Harayama S."/>
            <person name="Ohkuma M."/>
        </authorList>
    </citation>
    <scope>NUCLEOTIDE SEQUENCE [LARGE SCALE GENOMIC DNA]</scope>
    <source>
        <strain evidence="3 4">JCM 13498</strain>
    </source>
</reference>
<dbReference type="RefSeq" id="WP_027585479.1">
    <property type="nucleotide sequence ID" value="NZ_BLAX01000001.1"/>
</dbReference>
<dbReference type="GO" id="GO:0000166">
    <property type="term" value="F:nucleotide binding"/>
    <property type="evidence" value="ECO:0007669"/>
    <property type="project" value="InterPro"/>
</dbReference>
<dbReference type="PANTHER" id="PTHR43818">
    <property type="entry name" value="BCDNA.GH03377"/>
    <property type="match status" value="1"/>
</dbReference>
<gene>
    <name evidence="3" type="ORF">PbJCM13498_08340</name>
</gene>
<keyword evidence="4" id="KW-1185">Reference proteome</keyword>
<dbReference type="Pfam" id="PF01408">
    <property type="entry name" value="GFO_IDH_MocA"/>
    <property type="match status" value="1"/>
</dbReference>
<dbReference type="InterPro" id="IPR050463">
    <property type="entry name" value="Gfo/Idh/MocA_oxidrdct_glycsds"/>
</dbReference>
<evidence type="ECO:0000259" key="2">
    <source>
        <dbReference type="Pfam" id="PF19051"/>
    </source>
</evidence>
<dbReference type="SUPFAM" id="SSF51735">
    <property type="entry name" value="NAD(P)-binding Rossmann-fold domains"/>
    <property type="match status" value="1"/>
</dbReference>
<evidence type="ECO:0000313" key="4">
    <source>
        <dbReference type="Proteomes" id="UP000391834"/>
    </source>
</evidence>
<organism evidence="3 4">
    <name type="scientific">Prolixibacter bellariivorans</name>
    <dbReference type="NCBI Taxonomy" id="314319"/>
    <lineage>
        <taxon>Bacteria</taxon>
        <taxon>Pseudomonadati</taxon>
        <taxon>Bacteroidota</taxon>
        <taxon>Bacteroidia</taxon>
        <taxon>Marinilabiliales</taxon>
        <taxon>Prolixibacteraceae</taxon>
        <taxon>Prolixibacter</taxon>
    </lineage>
</organism>
<name>A0A5M4AWL6_9BACT</name>
<dbReference type="AlphaFoldDB" id="A0A5M4AWL6"/>
<dbReference type="PANTHER" id="PTHR43818:SF10">
    <property type="entry name" value="NADH-DEPENDENT DEHYDROGENASE-RELATED"/>
    <property type="match status" value="1"/>
</dbReference>
<dbReference type="Proteomes" id="UP000391834">
    <property type="component" value="Unassembled WGS sequence"/>
</dbReference>
<dbReference type="EMBL" id="BLAX01000001">
    <property type="protein sequence ID" value="GET31971.1"/>
    <property type="molecule type" value="Genomic_DNA"/>
</dbReference>
<evidence type="ECO:0000313" key="3">
    <source>
        <dbReference type="EMBL" id="GET31971.1"/>
    </source>
</evidence>
<sequence>MEESKSRYSRRNFIGTVGAATSGLAIVPSSVLGKKLGHTAPSDKLNIAGIGVGGMGRNNLRNMNTENIVALCDVDWNYADKTFKDYPNARKFKDWRVMLDEMGKSIDAVMVATPDHSHAGVTAHAITLGKHCYTQKPLTHSVYESRLLTRLSKKYKVATQMGNQGNSFDWCRQIAEWIQSGIIGDVFEVHCWTDRPIWPQGLAKPKGGAKVPKGLDWDLFVGPAEYRPYDPAYTPWNWRGFWDFGTGALGDMACHIMDPLYWALDLKYPTKVMASSTLANLYSPPQAQKVTYTFPERPPKGEVNMPEVKVHWYDGGLLPDRPEELEDGEMMGDSNGGLIFVGTRGKIMTGCYGMNPTLLPKSAMAHFKQPEPTIPRIKGGNGNIWGTNAHEQDWIRACKEPADSRKEASSNFGFSGPFNEMVVMGVLAVRLSGLHRELTWDGEKMEFTNISPNDKIKVVTVDEYAVVDGDPHFDRRFAEFNAKEMASEWIRHSYRDGWSLPEMPVD</sequence>
<feature type="domain" description="Gfo/Idh/MocA-like oxidoreductase bacterial type C-terminal" evidence="2">
    <location>
        <begin position="209"/>
        <end position="280"/>
    </location>
</feature>
<feature type="domain" description="Gfo/Idh/MocA-like oxidoreductase N-terminal" evidence="1">
    <location>
        <begin position="46"/>
        <end position="162"/>
    </location>
</feature>
<dbReference type="OrthoDB" id="726883at2"/>
<accession>A0A5M4AWL6</accession>
<evidence type="ECO:0000259" key="1">
    <source>
        <dbReference type="Pfam" id="PF01408"/>
    </source>
</evidence>
<proteinExistence type="predicted"/>